<dbReference type="InterPro" id="IPR018060">
    <property type="entry name" value="HTH_AraC"/>
</dbReference>
<evidence type="ECO:0000256" key="6">
    <source>
        <dbReference type="ARBA" id="ARBA00022723"/>
    </source>
</evidence>
<dbReference type="GO" id="GO:0008168">
    <property type="term" value="F:methyltransferase activity"/>
    <property type="evidence" value="ECO:0007669"/>
    <property type="project" value="UniProtKB-KW"/>
</dbReference>
<dbReference type="InterPro" id="IPR011257">
    <property type="entry name" value="DNA_glycosylase"/>
</dbReference>
<gene>
    <name evidence="15" type="ORF">BKA15_001583</name>
</gene>
<dbReference type="GO" id="GO:0008270">
    <property type="term" value="F:zinc ion binding"/>
    <property type="evidence" value="ECO:0007669"/>
    <property type="project" value="InterPro"/>
</dbReference>
<dbReference type="GO" id="GO:0032259">
    <property type="term" value="P:methylation"/>
    <property type="evidence" value="ECO:0007669"/>
    <property type="project" value="UniProtKB-KW"/>
</dbReference>
<dbReference type="Pfam" id="PF12833">
    <property type="entry name" value="HTH_18"/>
    <property type="match status" value="1"/>
</dbReference>
<dbReference type="SUPFAM" id="SSF57884">
    <property type="entry name" value="Ada DNA repair protein, N-terminal domain (N-Ada 10)"/>
    <property type="match status" value="1"/>
</dbReference>
<keyword evidence="13" id="KW-0234">DNA repair</keyword>
<dbReference type="AlphaFoldDB" id="A0A7Y9I4T8"/>
<evidence type="ECO:0000256" key="8">
    <source>
        <dbReference type="ARBA" id="ARBA00022833"/>
    </source>
</evidence>
<dbReference type="GO" id="GO:0032131">
    <property type="term" value="F:alkylated DNA binding"/>
    <property type="evidence" value="ECO:0007669"/>
    <property type="project" value="TreeGrafter"/>
</dbReference>
<dbReference type="Gene3D" id="1.10.1670.10">
    <property type="entry name" value="Helix-hairpin-Helix base-excision DNA repair enzymes (C-terminal)"/>
    <property type="match status" value="1"/>
</dbReference>
<dbReference type="InterPro" id="IPR004026">
    <property type="entry name" value="Ada_DNA_repair_Zn-bd"/>
</dbReference>
<dbReference type="SMART" id="SM00342">
    <property type="entry name" value="HTH_ARAC"/>
    <property type="match status" value="1"/>
</dbReference>
<keyword evidence="7" id="KW-0227">DNA damage</keyword>
<dbReference type="GO" id="GO:0032993">
    <property type="term" value="C:protein-DNA complex"/>
    <property type="evidence" value="ECO:0007669"/>
    <property type="project" value="TreeGrafter"/>
</dbReference>
<evidence type="ECO:0000313" key="15">
    <source>
        <dbReference type="EMBL" id="NYE70254.1"/>
    </source>
</evidence>
<dbReference type="Pfam" id="PF06029">
    <property type="entry name" value="AlkA_N"/>
    <property type="match status" value="1"/>
</dbReference>
<dbReference type="Proteomes" id="UP000569914">
    <property type="component" value="Unassembled WGS sequence"/>
</dbReference>
<dbReference type="GO" id="GO:0043565">
    <property type="term" value="F:sequence-specific DNA binding"/>
    <property type="evidence" value="ECO:0007669"/>
    <property type="project" value="InterPro"/>
</dbReference>
<dbReference type="PROSITE" id="PS00041">
    <property type="entry name" value="HTH_ARAC_FAMILY_1"/>
    <property type="match status" value="1"/>
</dbReference>
<dbReference type="CDD" id="cd00056">
    <property type="entry name" value="ENDO3c"/>
    <property type="match status" value="1"/>
</dbReference>
<dbReference type="Gene3D" id="1.10.340.30">
    <property type="entry name" value="Hypothetical protein, domain 2"/>
    <property type="match status" value="1"/>
</dbReference>
<feature type="domain" description="HTH araC/xylS-type" evidence="14">
    <location>
        <begin position="87"/>
        <end position="185"/>
    </location>
</feature>
<evidence type="ECO:0000256" key="7">
    <source>
        <dbReference type="ARBA" id="ARBA00022763"/>
    </source>
</evidence>
<dbReference type="InterPro" id="IPR051912">
    <property type="entry name" value="Alkylbase_DNA_Glycosylase/TA"/>
</dbReference>
<evidence type="ECO:0000256" key="12">
    <source>
        <dbReference type="ARBA" id="ARBA00023163"/>
    </source>
</evidence>
<dbReference type="SUPFAM" id="SSF48150">
    <property type="entry name" value="DNA-glycosylase"/>
    <property type="match status" value="1"/>
</dbReference>
<sequence length="496" mass="53353">MPVAELDQEACRRAAVSRDARFDGVVFLADRAARIYCRPSCTLQRGDPTCYPSAAAAQRDGHRACPRCRPDAVPGSPEWDVSADPVGRAMRLIADGVVEREGVAGLAVRTGSSPGALNRLMTERLGAGPLALARNRRAHTARVLIEQTQLPFAEAAFAAGFTGVRPFTDTIRAVYGSTPRELRASAKTCPELVEGQGPVRPGTSTGSVRVRDRIVLDLPVRQPFDGTRLLRYLADRAIGRAERVDDTGYRRTLSLPGGPAVVRLSPSAALVRAEFALTDLRDLAAAVERCRRLLDLDADPILIDETLAATPVFAPLVRRRPGLRVPGHVDGFEVAVRAIVGQQVSVAGARTVLGRIAARYGSPLPDCLRDPEAGLDLVFPTPEQLAEADPEDLPMPRSRGRALVGLAEAVAAGRVPLDYGTDRADVRRALLALPGIGPWTADYIAMRALGDPDIWLGGDLGVKHALTALGVDPHTAELDRCRPWRSYAVMQLWSEL</sequence>
<dbReference type="InterPro" id="IPR018062">
    <property type="entry name" value="HTH_AraC-typ_CS"/>
</dbReference>
<keyword evidence="16" id="KW-1185">Reference proteome</keyword>
<dbReference type="Gene3D" id="3.40.10.10">
    <property type="entry name" value="DNA Methylphosphotriester Repair Domain"/>
    <property type="match status" value="1"/>
</dbReference>
<dbReference type="GO" id="GO:0006285">
    <property type="term" value="P:base-excision repair, AP site formation"/>
    <property type="evidence" value="ECO:0007669"/>
    <property type="project" value="TreeGrafter"/>
</dbReference>
<evidence type="ECO:0000313" key="16">
    <source>
        <dbReference type="Proteomes" id="UP000569914"/>
    </source>
</evidence>
<dbReference type="EMBL" id="JACCBU010000001">
    <property type="protein sequence ID" value="NYE70254.1"/>
    <property type="molecule type" value="Genomic_DNA"/>
</dbReference>
<proteinExistence type="predicted"/>
<dbReference type="PANTHER" id="PTHR43003">
    <property type="entry name" value="DNA-3-METHYLADENINE GLYCOSYLASE"/>
    <property type="match status" value="1"/>
</dbReference>
<dbReference type="EC" id="3.2.2.21" evidence="3"/>
<keyword evidence="6" id="KW-0479">Metal-binding</keyword>
<keyword evidence="12" id="KW-0804">Transcription</keyword>
<keyword evidence="9" id="KW-0805">Transcription regulation</keyword>
<evidence type="ECO:0000256" key="3">
    <source>
        <dbReference type="ARBA" id="ARBA00012000"/>
    </source>
</evidence>
<comment type="cofactor">
    <cofactor evidence="2">
        <name>Zn(2+)</name>
        <dbReference type="ChEBI" id="CHEBI:29105"/>
    </cofactor>
</comment>
<comment type="caution">
    <text evidence="15">The sequence shown here is derived from an EMBL/GenBank/DDBJ whole genome shotgun (WGS) entry which is preliminary data.</text>
</comment>
<dbReference type="GO" id="GO:0043916">
    <property type="term" value="F:DNA-7-methylguanine glycosylase activity"/>
    <property type="evidence" value="ECO:0007669"/>
    <property type="project" value="TreeGrafter"/>
</dbReference>
<keyword evidence="15" id="KW-0378">Hydrolase</keyword>
<dbReference type="PROSITE" id="PS01124">
    <property type="entry name" value="HTH_ARAC_FAMILY_2"/>
    <property type="match status" value="1"/>
</dbReference>
<dbReference type="RefSeq" id="WP_179749574.1">
    <property type="nucleotide sequence ID" value="NZ_JACCBU010000001.1"/>
</dbReference>
<evidence type="ECO:0000256" key="4">
    <source>
        <dbReference type="ARBA" id="ARBA00022603"/>
    </source>
</evidence>
<dbReference type="GO" id="GO:0005737">
    <property type="term" value="C:cytoplasm"/>
    <property type="evidence" value="ECO:0007669"/>
    <property type="project" value="TreeGrafter"/>
</dbReference>
<keyword evidence="4" id="KW-0489">Methyltransferase</keyword>
<evidence type="ECO:0000256" key="10">
    <source>
        <dbReference type="ARBA" id="ARBA00023125"/>
    </source>
</evidence>
<evidence type="ECO:0000256" key="1">
    <source>
        <dbReference type="ARBA" id="ARBA00000086"/>
    </source>
</evidence>
<evidence type="ECO:0000256" key="11">
    <source>
        <dbReference type="ARBA" id="ARBA00023159"/>
    </source>
</evidence>
<keyword evidence="10" id="KW-0238">DNA-binding</keyword>
<dbReference type="InterPro" id="IPR037046">
    <property type="entry name" value="AlkA_N_sf"/>
</dbReference>
<keyword evidence="5" id="KW-0808">Transferase</keyword>
<dbReference type="InterPro" id="IPR010316">
    <property type="entry name" value="AlkA_N"/>
</dbReference>
<comment type="catalytic activity">
    <reaction evidence="1">
        <text>Hydrolysis of alkylated DNA, releasing 3-methyladenine, 3-methylguanine, 7-methylguanine and 7-methyladenine.</text>
        <dbReference type="EC" id="3.2.2.21"/>
    </reaction>
</comment>
<dbReference type="GO" id="GO:0008725">
    <property type="term" value="F:DNA-3-methyladenine glycosylase activity"/>
    <property type="evidence" value="ECO:0007669"/>
    <property type="project" value="TreeGrafter"/>
</dbReference>
<dbReference type="SMART" id="SM00478">
    <property type="entry name" value="ENDO3c"/>
    <property type="match status" value="1"/>
</dbReference>
<protein>
    <recommendedName>
        <fullName evidence="3">DNA-3-methyladenine glycosylase II</fullName>
        <ecNumber evidence="3">3.2.2.21</ecNumber>
    </recommendedName>
</protein>
<keyword evidence="11" id="KW-0010">Activator</keyword>
<dbReference type="Gene3D" id="3.30.310.20">
    <property type="entry name" value="DNA-3-methyladenine glycosylase AlkA, N-terminal domain"/>
    <property type="match status" value="1"/>
</dbReference>
<dbReference type="SUPFAM" id="SSF55945">
    <property type="entry name" value="TATA-box binding protein-like"/>
    <property type="match status" value="1"/>
</dbReference>
<evidence type="ECO:0000256" key="13">
    <source>
        <dbReference type="ARBA" id="ARBA00023204"/>
    </source>
</evidence>
<dbReference type="SUPFAM" id="SSF46689">
    <property type="entry name" value="Homeodomain-like"/>
    <property type="match status" value="1"/>
</dbReference>
<dbReference type="SMART" id="SM01009">
    <property type="entry name" value="AlkA_N"/>
    <property type="match status" value="1"/>
</dbReference>
<dbReference type="PANTHER" id="PTHR43003:SF13">
    <property type="entry name" value="DNA-3-METHYLADENINE GLYCOSYLASE 2"/>
    <property type="match status" value="1"/>
</dbReference>
<dbReference type="GO" id="GO:0006307">
    <property type="term" value="P:DNA alkylation repair"/>
    <property type="evidence" value="ECO:0007669"/>
    <property type="project" value="TreeGrafter"/>
</dbReference>
<evidence type="ECO:0000256" key="5">
    <source>
        <dbReference type="ARBA" id="ARBA00022679"/>
    </source>
</evidence>
<dbReference type="InterPro" id="IPR035451">
    <property type="entry name" value="Ada-like_dom_sf"/>
</dbReference>
<evidence type="ECO:0000256" key="2">
    <source>
        <dbReference type="ARBA" id="ARBA00001947"/>
    </source>
</evidence>
<dbReference type="InterPro" id="IPR003265">
    <property type="entry name" value="HhH-GPD_domain"/>
</dbReference>
<dbReference type="Pfam" id="PF02805">
    <property type="entry name" value="Ada_Zn_binding"/>
    <property type="match status" value="1"/>
</dbReference>
<organism evidence="15 16">
    <name type="scientific">Microlunatus parietis</name>
    <dbReference type="NCBI Taxonomy" id="682979"/>
    <lineage>
        <taxon>Bacteria</taxon>
        <taxon>Bacillati</taxon>
        <taxon>Actinomycetota</taxon>
        <taxon>Actinomycetes</taxon>
        <taxon>Propionibacteriales</taxon>
        <taxon>Propionibacteriaceae</taxon>
        <taxon>Microlunatus</taxon>
    </lineage>
</organism>
<name>A0A7Y9I4T8_9ACTN</name>
<dbReference type="InterPro" id="IPR009057">
    <property type="entry name" value="Homeodomain-like_sf"/>
</dbReference>
<accession>A0A7Y9I4T8</accession>
<dbReference type="GO" id="GO:0003700">
    <property type="term" value="F:DNA-binding transcription factor activity"/>
    <property type="evidence" value="ECO:0007669"/>
    <property type="project" value="InterPro"/>
</dbReference>
<keyword evidence="8" id="KW-0862">Zinc</keyword>
<dbReference type="Gene3D" id="1.10.10.60">
    <property type="entry name" value="Homeodomain-like"/>
    <property type="match status" value="1"/>
</dbReference>
<dbReference type="Pfam" id="PF00730">
    <property type="entry name" value="HhH-GPD"/>
    <property type="match status" value="1"/>
</dbReference>
<evidence type="ECO:0000256" key="9">
    <source>
        <dbReference type="ARBA" id="ARBA00023015"/>
    </source>
</evidence>
<dbReference type="InterPro" id="IPR023170">
    <property type="entry name" value="HhH_base_excis_C"/>
</dbReference>
<evidence type="ECO:0000259" key="14">
    <source>
        <dbReference type="PROSITE" id="PS01124"/>
    </source>
</evidence>
<keyword evidence="15" id="KW-0326">Glycosidase</keyword>
<reference evidence="15 16" key="1">
    <citation type="submission" date="2020-07" db="EMBL/GenBank/DDBJ databases">
        <title>Sequencing the genomes of 1000 actinobacteria strains.</title>
        <authorList>
            <person name="Klenk H.-P."/>
        </authorList>
    </citation>
    <scope>NUCLEOTIDE SEQUENCE [LARGE SCALE GENOMIC DNA]</scope>
    <source>
        <strain evidence="15 16">DSM 22083</strain>
    </source>
</reference>